<organism evidence="1 2">
    <name type="scientific">Acrobeloides nanus</name>
    <dbReference type="NCBI Taxonomy" id="290746"/>
    <lineage>
        <taxon>Eukaryota</taxon>
        <taxon>Metazoa</taxon>
        <taxon>Ecdysozoa</taxon>
        <taxon>Nematoda</taxon>
        <taxon>Chromadorea</taxon>
        <taxon>Rhabditida</taxon>
        <taxon>Tylenchina</taxon>
        <taxon>Cephalobomorpha</taxon>
        <taxon>Cephaloboidea</taxon>
        <taxon>Cephalobidae</taxon>
        <taxon>Acrobeloides</taxon>
    </lineage>
</organism>
<dbReference type="AlphaFoldDB" id="A0A914DDP3"/>
<reference evidence="2" key="1">
    <citation type="submission" date="2022-11" db="UniProtKB">
        <authorList>
            <consortium name="WormBaseParasite"/>
        </authorList>
    </citation>
    <scope>IDENTIFICATION</scope>
</reference>
<evidence type="ECO:0000313" key="2">
    <source>
        <dbReference type="WBParaSite" id="ACRNAN_scaffold22657.g22199.t1"/>
    </source>
</evidence>
<protein>
    <submittedName>
        <fullName evidence="2">Uncharacterized protein</fullName>
    </submittedName>
</protein>
<dbReference type="WBParaSite" id="ACRNAN_scaffold22657.g22199.t1">
    <property type="protein sequence ID" value="ACRNAN_scaffold22657.g22199.t1"/>
    <property type="gene ID" value="ACRNAN_scaffold22657.g22199"/>
</dbReference>
<accession>A0A914DDP3</accession>
<keyword evidence="1" id="KW-1185">Reference proteome</keyword>
<proteinExistence type="predicted"/>
<evidence type="ECO:0000313" key="1">
    <source>
        <dbReference type="Proteomes" id="UP000887540"/>
    </source>
</evidence>
<name>A0A914DDP3_9BILA</name>
<dbReference type="Proteomes" id="UP000887540">
    <property type="component" value="Unplaced"/>
</dbReference>
<sequence>MRSALSRELERRTPGKILILDGGDGIEGFESGGDPQFTNDLSLPDQLDAYTTELFKVVRLTAAHAPVSVGVVPSNHAAWRRSKQNLGRPSDDFGLYAHKEVRKVAEAAGISAQWHFPEVYDESLCVDFVGTAIGLVHGNQFAPGKAIDWWTQQAMGDQPVTRADVLCTAHYHTWGSGVAGQNPFTKRERYWLGAPTLDNGSDWYRNIRGRDSLPGTLIFDVDATSGFDLASLTII</sequence>